<evidence type="ECO:0000256" key="2">
    <source>
        <dbReference type="ARBA" id="ARBA00004752"/>
    </source>
</evidence>
<evidence type="ECO:0000256" key="3">
    <source>
        <dbReference type="ARBA" id="ARBA00007164"/>
    </source>
</evidence>
<keyword evidence="11" id="KW-0961">Cell wall biogenesis/degradation</keyword>
<feature type="compositionally biased region" description="Low complexity" evidence="16">
    <location>
        <begin position="53"/>
        <end position="71"/>
    </location>
</feature>
<evidence type="ECO:0000256" key="1">
    <source>
        <dbReference type="ARBA" id="ARBA00003217"/>
    </source>
</evidence>
<evidence type="ECO:0000256" key="6">
    <source>
        <dbReference type="ARBA" id="ARBA00022670"/>
    </source>
</evidence>
<evidence type="ECO:0000256" key="10">
    <source>
        <dbReference type="ARBA" id="ARBA00022984"/>
    </source>
</evidence>
<keyword evidence="17" id="KW-0812">Transmembrane</keyword>
<feature type="active site" evidence="13">
    <location>
        <position position="166"/>
    </location>
</feature>
<evidence type="ECO:0000256" key="9">
    <source>
        <dbReference type="ARBA" id="ARBA00022960"/>
    </source>
</evidence>
<keyword evidence="9" id="KW-0133">Cell shape</keyword>
<dbReference type="GO" id="GO:0009002">
    <property type="term" value="F:serine-type D-Ala-D-Ala carboxypeptidase activity"/>
    <property type="evidence" value="ECO:0007669"/>
    <property type="project" value="UniProtKB-EC"/>
</dbReference>
<comment type="catalytic activity">
    <reaction evidence="12">
        <text>Preferential cleavage: (Ac)2-L-Lys-D-Ala-|-D-Ala. Also transpeptidation of peptidyl-alanyl moieties that are N-acyl substituents of D-alanine.</text>
        <dbReference type="EC" id="3.4.16.4"/>
    </reaction>
</comment>
<feature type="transmembrane region" description="Helical" evidence="17">
    <location>
        <begin position="421"/>
        <end position="444"/>
    </location>
</feature>
<organism evidence="19 20">
    <name type="scientific">Mogibacterium diversum</name>
    <dbReference type="NCBI Taxonomy" id="114527"/>
    <lineage>
        <taxon>Bacteria</taxon>
        <taxon>Bacillati</taxon>
        <taxon>Bacillota</taxon>
        <taxon>Clostridia</taxon>
        <taxon>Peptostreptococcales</taxon>
        <taxon>Anaerovoracaceae</taxon>
        <taxon>Mogibacterium</taxon>
    </lineage>
</organism>
<comment type="pathway">
    <text evidence="2">Cell wall biogenesis; peptidoglycan biosynthesis.</text>
</comment>
<dbReference type="Proteomes" id="UP000237883">
    <property type="component" value="Chromosome"/>
</dbReference>
<evidence type="ECO:0000259" key="18">
    <source>
        <dbReference type="SMART" id="SM00936"/>
    </source>
</evidence>
<dbReference type="InterPro" id="IPR001967">
    <property type="entry name" value="Peptidase_S11_N"/>
</dbReference>
<dbReference type="AlphaFoldDB" id="A0A2S0L2C1"/>
<dbReference type="Gene3D" id="2.60.410.10">
    <property type="entry name" value="D-Ala-D-Ala carboxypeptidase, C-terminal domain"/>
    <property type="match status" value="1"/>
</dbReference>
<dbReference type="InterPro" id="IPR015956">
    <property type="entry name" value="Peniciliin-bd_prot_C_sf"/>
</dbReference>
<proteinExistence type="inferred from homology"/>
<dbReference type="InterPro" id="IPR012338">
    <property type="entry name" value="Beta-lactam/transpept-like"/>
</dbReference>
<dbReference type="InterPro" id="IPR018044">
    <property type="entry name" value="Peptidase_S11"/>
</dbReference>
<keyword evidence="10" id="KW-0573">Peptidoglycan synthesis</keyword>
<feature type="binding site" evidence="14">
    <location>
        <position position="275"/>
    </location>
    <ligand>
        <name>substrate</name>
    </ligand>
</feature>
<dbReference type="Pfam" id="PF07943">
    <property type="entry name" value="PBP5_C"/>
    <property type="match status" value="1"/>
</dbReference>
<evidence type="ECO:0000313" key="19">
    <source>
        <dbReference type="EMBL" id="AVM47436.1"/>
    </source>
</evidence>
<sequence length="464" mass="51141">MRGTSVKKNLDWRLEMKAWDNLRKSFKIAILTVLCITMVFSTGLLYMISYGASDKSSSKSSKQTESAKTSSVTNKVQAPEINAKSAVLYSENTNTVVFSKNKNERVAPFSTTKLMTALLVVKHIKNLDQKVTISKEAAALGGSSMELKEGEVVTVRQLLYGLMILSGNDAAYSLAEVVSNGNVDEFVKMMNDEAKALGCKDTNFVNPNGMKEENHYTTASDYMKIARAALKNKQVYKFASTKKYEMGATNLNEARVMKSHTDLINTKGSGVVAGKTGFWNGEASIVLAYDKKDLKMVLVLFGDDKENRPKDAKAIFEYAYKYLRVNKPVAKGKKVTKILVRGGKNTIVDAYASETAYAYTEKGDRAKITVKIKRDWSVKAPLRKGDQVAIAKVYVDGKYVSDAPLVVKQNVSKGWITSEAYISNLGAMILGPVLVVLIVIACLVKRRRKKAAVPIGKHDKGRDK</sequence>
<keyword evidence="17" id="KW-1133">Transmembrane helix</keyword>
<feature type="transmembrane region" description="Helical" evidence="17">
    <location>
        <begin position="26"/>
        <end position="48"/>
    </location>
</feature>
<feature type="active site" description="Acyl-ester intermediate" evidence="13">
    <location>
        <position position="110"/>
    </location>
</feature>
<evidence type="ECO:0000256" key="7">
    <source>
        <dbReference type="ARBA" id="ARBA00022729"/>
    </source>
</evidence>
<dbReference type="SUPFAM" id="SSF56601">
    <property type="entry name" value="beta-lactamase/transpeptidase-like"/>
    <property type="match status" value="1"/>
</dbReference>
<evidence type="ECO:0000256" key="15">
    <source>
        <dbReference type="RuleBase" id="RU004016"/>
    </source>
</evidence>
<evidence type="ECO:0000256" key="5">
    <source>
        <dbReference type="ARBA" id="ARBA00022645"/>
    </source>
</evidence>
<evidence type="ECO:0000313" key="20">
    <source>
        <dbReference type="Proteomes" id="UP000237883"/>
    </source>
</evidence>
<keyword evidence="6" id="KW-0645">Protease</keyword>
<dbReference type="PANTHER" id="PTHR21581:SF6">
    <property type="entry name" value="TRAFFICKING PROTEIN PARTICLE COMPLEX SUBUNIT 12"/>
    <property type="match status" value="1"/>
</dbReference>
<dbReference type="GO" id="GO:0006508">
    <property type="term" value="P:proteolysis"/>
    <property type="evidence" value="ECO:0007669"/>
    <property type="project" value="UniProtKB-KW"/>
</dbReference>
<dbReference type="GO" id="GO:0009252">
    <property type="term" value="P:peptidoglycan biosynthetic process"/>
    <property type="evidence" value="ECO:0007669"/>
    <property type="project" value="UniProtKB-UniPathway"/>
</dbReference>
<comment type="function">
    <text evidence="1">Removes C-terminal D-alanyl residues from sugar-peptide cell wall precursors.</text>
</comment>
<dbReference type="GO" id="GO:0008360">
    <property type="term" value="P:regulation of cell shape"/>
    <property type="evidence" value="ECO:0007669"/>
    <property type="project" value="UniProtKB-KW"/>
</dbReference>
<evidence type="ECO:0000256" key="8">
    <source>
        <dbReference type="ARBA" id="ARBA00022801"/>
    </source>
</evidence>
<dbReference type="Gene3D" id="3.40.710.10">
    <property type="entry name" value="DD-peptidase/beta-lactamase superfamily"/>
    <property type="match status" value="1"/>
</dbReference>
<name>A0A2S0L2C1_9FIRM</name>
<evidence type="ECO:0000256" key="13">
    <source>
        <dbReference type="PIRSR" id="PIRSR618044-1"/>
    </source>
</evidence>
<dbReference type="SMART" id="SM00936">
    <property type="entry name" value="PBP5_C"/>
    <property type="match status" value="1"/>
</dbReference>
<keyword evidence="17" id="KW-0472">Membrane</keyword>
<feature type="active site" description="Proton acceptor" evidence="13">
    <location>
        <position position="113"/>
    </location>
</feature>
<dbReference type="PRINTS" id="PR00725">
    <property type="entry name" value="DADACBPTASE1"/>
</dbReference>
<dbReference type="InterPro" id="IPR037167">
    <property type="entry name" value="Peptidase_S11_C_sf"/>
</dbReference>
<keyword evidence="20" id="KW-1185">Reference proteome</keyword>
<comment type="similarity">
    <text evidence="3 15">Belongs to the peptidase S11 family.</text>
</comment>
<accession>A0A2S0L2C1</accession>
<dbReference type="Pfam" id="PF00768">
    <property type="entry name" value="Peptidase_S11"/>
    <property type="match status" value="1"/>
</dbReference>
<dbReference type="GO" id="GO:0071555">
    <property type="term" value="P:cell wall organization"/>
    <property type="evidence" value="ECO:0007669"/>
    <property type="project" value="UniProtKB-KW"/>
</dbReference>
<keyword evidence="7" id="KW-0732">Signal</keyword>
<feature type="region of interest" description="Disordered" evidence="16">
    <location>
        <begin position="53"/>
        <end position="74"/>
    </location>
</feature>
<gene>
    <name evidence="19" type="ORF">C5Q96_00570</name>
</gene>
<dbReference type="EC" id="3.4.16.4" evidence="4"/>
<evidence type="ECO:0000256" key="16">
    <source>
        <dbReference type="SAM" id="MobiDB-lite"/>
    </source>
</evidence>
<reference evidence="20" key="1">
    <citation type="submission" date="2018-02" db="EMBL/GenBank/DDBJ databases">
        <authorList>
            <person name="Holder M.E."/>
            <person name="Ajami N.J."/>
            <person name="Petrosino J.F."/>
        </authorList>
    </citation>
    <scope>NUCLEOTIDE SEQUENCE [LARGE SCALE GENOMIC DNA]</scope>
    <source>
        <strain evidence="20">CCUG 47132</strain>
    </source>
</reference>
<evidence type="ECO:0000256" key="17">
    <source>
        <dbReference type="SAM" id="Phobius"/>
    </source>
</evidence>
<dbReference type="SUPFAM" id="SSF69189">
    <property type="entry name" value="Penicillin-binding protein associated domain"/>
    <property type="match status" value="1"/>
</dbReference>
<protein>
    <recommendedName>
        <fullName evidence="4">serine-type D-Ala-D-Ala carboxypeptidase</fullName>
        <ecNumber evidence="4">3.4.16.4</ecNumber>
    </recommendedName>
</protein>
<dbReference type="KEGG" id="mdv:C5Q96_00570"/>
<dbReference type="PANTHER" id="PTHR21581">
    <property type="entry name" value="D-ALANYL-D-ALANINE CARBOXYPEPTIDASE"/>
    <property type="match status" value="1"/>
</dbReference>
<keyword evidence="5" id="KW-0121">Carboxypeptidase</keyword>
<feature type="domain" description="Peptidase S11 D-Ala-D-Ala carboxypeptidase A C-terminal" evidence="18">
    <location>
        <begin position="323"/>
        <end position="413"/>
    </location>
</feature>
<evidence type="ECO:0000256" key="14">
    <source>
        <dbReference type="PIRSR" id="PIRSR618044-2"/>
    </source>
</evidence>
<evidence type="ECO:0000256" key="11">
    <source>
        <dbReference type="ARBA" id="ARBA00023316"/>
    </source>
</evidence>
<evidence type="ECO:0000256" key="4">
    <source>
        <dbReference type="ARBA" id="ARBA00012448"/>
    </source>
</evidence>
<dbReference type="EMBL" id="CP027228">
    <property type="protein sequence ID" value="AVM47436.1"/>
    <property type="molecule type" value="Genomic_DNA"/>
</dbReference>
<dbReference type="UniPathway" id="UPA00219"/>
<dbReference type="InterPro" id="IPR012907">
    <property type="entry name" value="Peptidase_S11_C"/>
</dbReference>
<evidence type="ECO:0000256" key="12">
    <source>
        <dbReference type="ARBA" id="ARBA00034000"/>
    </source>
</evidence>
<keyword evidence="8" id="KW-0378">Hydrolase</keyword>